<accession>A0AAW5JSK6</accession>
<proteinExistence type="predicted"/>
<dbReference type="SUPFAM" id="SSF50969">
    <property type="entry name" value="YVTN repeat-like/Quinoprotein amine dehydrogenase"/>
    <property type="match status" value="1"/>
</dbReference>
<dbReference type="InterPro" id="IPR011044">
    <property type="entry name" value="Quino_amine_DH_bsu"/>
</dbReference>
<keyword evidence="1" id="KW-0472">Membrane</keyword>
<dbReference type="EMBL" id="JANFYS010000020">
    <property type="protein sequence ID" value="MCQ4770864.1"/>
    <property type="molecule type" value="Genomic_DNA"/>
</dbReference>
<organism evidence="2 3">
    <name type="scientific">Intestinimonas massiliensis</name>
    <name type="common">ex Afouda et al. 2020</name>
    <dbReference type="NCBI Taxonomy" id="1673721"/>
    <lineage>
        <taxon>Bacteria</taxon>
        <taxon>Bacillati</taxon>
        <taxon>Bacillota</taxon>
        <taxon>Clostridia</taxon>
        <taxon>Eubacteriales</taxon>
        <taxon>Intestinimonas</taxon>
    </lineage>
</organism>
<dbReference type="Pfam" id="PF18975">
    <property type="entry name" value="DUF5711"/>
    <property type="match status" value="1"/>
</dbReference>
<comment type="caution">
    <text evidence="2">The sequence shown here is derived from an EMBL/GenBank/DDBJ whole genome shotgun (WGS) entry which is preliminary data.</text>
</comment>
<dbReference type="AlphaFoldDB" id="A0AAW5JSK6"/>
<dbReference type="RefSeq" id="WP_256304196.1">
    <property type="nucleotide sequence ID" value="NZ_JANFYS010000020.1"/>
</dbReference>
<dbReference type="InterPro" id="IPR043765">
    <property type="entry name" value="DUF5711"/>
</dbReference>
<gene>
    <name evidence="2" type="ORF">NE579_10365</name>
</gene>
<sequence length="391" mass="41378">MEELKRPEPAPPKKPNIVVRLLAFLLTLALVLGAVALVAFRDKINLDSLKRYITYRTLETGDDRQPTSFRLESGGKGGCLGVGDDLLVYSASGARLFSVSGVEYLTESVLLTTPVADGAGSAAVVYDAGGYALRVLSDRSTVLETSAAQGHEILSARLNAAGRLSVTSREPGYKGSVTVYDGSYQPLVSIRLSSRFLMDGLLSDDGRTVAVLTAGQTDDAFDSALALYHLEEDAPYASCSLGGSAVLDLKYDADSFWALGDEALSIVQLDGSLAGQYDYGGRYLKAFSLGGDRSAALLLGKYRAGSGATLLTVDAAGQELAALELDDQVLDLDAAGRYVAVLTAGRLDLYTRDLELYASLDTTGGARDVVLRSDGTAWLITGETARLFIPE</sequence>
<reference evidence="2" key="1">
    <citation type="submission" date="2022-06" db="EMBL/GenBank/DDBJ databases">
        <title>Isolation of gut microbiota from human fecal samples.</title>
        <authorList>
            <person name="Pamer E.G."/>
            <person name="Barat B."/>
            <person name="Waligurski E."/>
            <person name="Medina S."/>
            <person name="Paddock L."/>
            <person name="Mostad J."/>
        </authorList>
    </citation>
    <scope>NUCLEOTIDE SEQUENCE</scope>
    <source>
        <strain evidence="2">DFI.9.91</strain>
    </source>
</reference>
<keyword evidence="1" id="KW-0812">Transmembrane</keyword>
<dbReference type="Proteomes" id="UP001204562">
    <property type="component" value="Unassembled WGS sequence"/>
</dbReference>
<keyword evidence="1" id="KW-1133">Transmembrane helix</keyword>
<evidence type="ECO:0000313" key="3">
    <source>
        <dbReference type="Proteomes" id="UP001204562"/>
    </source>
</evidence>
<name>A0AAW5JSK6_9FIRM</name>
<evidence type="ECO:0000256" key="1">
    <source>
        <dbReference type="SAM" id="Phobius"/>
    </source>
</evidence>
<feature type="transmembrane region" description="Helical" evidence="1">
    <location>
        <begin position="21"/>
        <end position="40"/>
    </location>
</feature>
<protein>
    <submittedName>
        <fullName evidence="2">DUF5711 family protein</fullName>
    </submittedName>
</protein>
<evidence type="ECO:0000313" key="2">
    <source>
        <dbReference type="EMBL" id="MCQ4770864.1"/>
    </source>
</evidence>